<protein>
    <submittedName>
        <fullName evidence="1">Uncharacterized protein</fullName>
    </submittedName>
</protein>
<evidence type="ECO:0000313" key="1">
    <source>
        <dbReference type="EMBL" id="JAD30008.1"/>
    </source>
</evidence>
<name>A0A0A8YX52_ARUDO</name>
<sequence>MFENTATIQLDMNIDYKSITINYVIENKNTNGFTQIFQTIKTVKPALARRVSEYMLVSMFSAT</sequence>
<dbReference type="EMBL" id="GBRH01267887">
    <property type="protein sequence ID" value="JAD30008.1"/>
    <property type="molecule type" value="Transcribed_RNA"/>
</dbReference>
<organism evidence="1">
    <name type="scientific">Arundo donax</name>
    <name type="common">Giant reed</name>
    <name type="synonym">Donax arundinaceus</name>
    <dbReference type="NCBI Taxonomy" id="35708"/>
    <lineage>
        <taxon>Eukaryota</taxon>
        <taxon>Viridiplantae</taxon>
        <taxon>Streptophyta</taxon>
        <taxon>Embryophyta</taxon>
        <taxon>Tracheophyta</taxon>
        <taxon>Spermatophyta</taxon>
        <taxon>Magnoliopsida</taxon>
        <taxon>Liliopsida</taxon>
        <taxon>Poales</taxon>
        <taxon>Poaceae</taxon>
        <taxon>PACMAD clade</taxon>
        <taxon>Arundinoideae</taxon>
        <taxon>Arundineae</taxon>
        <taxon>Arundo</taxon>
    </lineage>
</organism>
<reference evidence="1" key="2">
    <citation type="journal article" date="2015" name="Data Brief">
        <title>Shoot transcriptome of the giant reed, Arundo donax.</title>
        <authorList>
            <person name="Barrero R.A."/>
            <person name="Guerrero F.D."/>
            <person name="Moolhuijzen P."/>
            <person name="Goolsby J.A."/>
            <person name="Tidwell J."/>
            <person name="Bellgard S.E."/>
            <person name="Bellgard M.I."/>
        </authorList>
    </citation>
    <scope>NUCLEOTIDE SEQUENCE</scope>
    <source>
        <tissue evidence="1">Shoot tissue taken approximately 20 cm above the soil surface</tissue>
    </source>
</reference>
<reference evidence="1" key="1">
    <citation type="submission" date="2014-09" db="EMBL/GenBank/DDBJ databases">
        <authorList>
            <person name="Magalhaes I.L.F."/>
            <person name="Oliveira U."/>
            <person name="Santos F.R."/>
            <person name="Vidigal T.H.D.A."/>
            <person name="Brescovit A.D."/>
            <person name="Santos A.J."/>
        </authorList>
    </citation>
    <scope>NUCLEOTIDE SEQUENCE</scope>
    <source>
        <tissue evidence="1">Shoot tissue taken approximately 20 cm above the soil surface</tissue>
    </source>
</reference>
<accession>A0A0A8YX52</accession>
<proteinExistence type="predicted"/>
<dbReference type="AlphaFoldDB" id="A0A0A8YX52"/>